<keyword evidence="5" id="KW-0479">Metal-binding</keyword>
<organism evidence="14">
    <name type="scientific">Riptortus pedestris</name>
    <name type="common">Bean bug</name>
    <dbReference type="NCBI Taxonomy" id="329032"/>
    <lineage>
        <taxon>Eukaryota</taxon>
        <taxon>Metazoa</taxon>
        <taxon>Ecdysozoa</taxon>
        <taxon>Arthropoda</taxon>
        <taxon>Hexapoda</taxon>
        <taxon>Insecta</taxon>
        <taxon>Pterygota</taxon>
        <taxon>Neoptera</taxon>
        <taxon>Paraneoptera</taxon>
        <taxon>Hemiptera</taxon>
        <taxon>Heteroptera</taxon>
        <taxon>Panheteroptera</taxon>
        <taxon>Pentatomomorpha</taxon>
        <taxon>Coreoidea</taxon>
        <taxon>Alydidae</taxon>
        <taxon>Riptortus</taxon>
    </lineage>
</organism>
<name>R4WT07_RIPPE</name>
<dbReference type="GO" id="GO:0010008">
    <property type="term" value="C:endosome membrane"/>
    <property type="evidence" value="ECO:0007669"/>
    <property type="project" value="UniProtKB-SubCell"/>
</dbReference>
<keyword evidence="3" id="KW-1003">Cell membrane</keyword>
<evidence type="ECO:0000256" key="3">
    <source>
        <dbReference type="ARBA" id="ARBA00022475"/>
    </source>
</evidence>
<keyword evidence="7" id="KW-0967">Endosome</keyword>
<dbReference type="EMBL" id="AK417857">
    <property type="protein sequence ID" value="BAN21072.1"/>
    <property type="molecule type" value="mRNA"/>
</dbReference>
<keyword evidence="6" id="KW-0547">Nucleotide-binding</keyword>
<accession>R4WT07</accession>
<dbReference type="InterPro" id="IPR000261">
    <property type="entry name" value="EH_dom"/>
</dbReference>
<proteinExistence type="evidence at transcript level"/>
<dbReference type="PANTHER" id="PTHR11216">
    <property type="entry name" value="EH DOMAIN"/>
    <property type="match status" value="1"/>
</dbReference>
<dbReference type="InterPro" id="IPR040990">
    <property type="entry name" value="DUF5600"/>
</dbReference>
<dbReference type="PANTHER" id="PTHR11216:SF31">
    <property type="entry name" value="AT21416P"/>
    <property type="match status" value="1"/>
</dbReference>
<dbReference type="Gene3D" id="3.40.50.300">
    <property type="entry name" value="P-loop containing nucleotide triphosphate hydrolases"/>
    <property type="match status" value="1"/>
</dbReference>
<dbReference type="GO" id="GO:0016197">
    <property type="term" value="P:endosomal transport"/>
    <property type="evidence" value="ECO:0007669"/>
    <property type="project" value="TreeGrafter"/>
</dbReference>
<evidence type="ECO:0000256" key="1">
    <source>
        <dbReference type="ARBA" id="ARBA00004125"/>
    </source>
</evidence>
<evidence type="ECO:0000256" key="7">
    <source>
        <dbReference type="ARBA" id="ARBA00022753"/>
    </source>
</evidence>
<evidence type="ECO:0000313" key="14">
    <source>
        <dbReference type="EMBL" id="BAN21072.1"/>
    </source>
</evidence>
<dbReference type="SMART" id="SM00027">
    <property type="entry name" value="EH"/>
    <property type="match status" value="1"/>
</dbReference>
<dbReference type="GO" id="GO:0006897">
    <property type="term" value="P:endocytosis"/>
    <property type="evidence" value="ECO:0007669"/>
    <property type="project" value="TreeGrafter"/>
</dbReference>
<dbReference type="InterPro" id="IPR030381">
    <property type="entry name" value="G_DYNAMIN_dom"/>
</dbReference>
<dbReference type="PRINTS" id="PR00195">
    <property type="entry name" value="DYNAMIN"/>
</dbReference>
<feature type="domain" description="Dynamin-type G" evidence="13">
    <location>
        <begin position="63"/>
        <end position="294"/>
    </location>
</feature>
<protein>
    <submittedName>
        <fullName evidence="14">Past-1</fullName>
    </submittedName>
</protein>
<dbReference type="InterPro" id="IPR022812">
    <property type="entry name" value="Dynamin"/>
</dbReference>
<keyword evidence="10" id="KW-0472">Membrane</keyword>
<dbReference type="Pfam" id="PF18150">
    <property type="entry name" value="DUF5600"/>
    <property type="match status" value="1"/>
</dbReference>
<dbReference type="GO" id="GO:0005524">
    <property type="term" value="F:ATP binding"/>
    <property type="evidence" value="ECO:0007669"/>
    <property type="project" value="UniProtKB-KW"/>
</dbReference>
<dbReference type="PROSITE" id="PS51718">
    <property type="entry name" value="G_DYNAMIN_2"/>
    <property type="match status" value="1"/>
</dbReference>
<feature type="domain" description="EH" evidence="11">
    <location>
        <begin position="447"/>
        <end position="534"/>
    </location>
</feature>
<dbReference type="AlphaFoldDB" id="R4WT07"/>
<sequence length="534" mass="61613">MISRKFCCRTMAMFSRFQKISKVSSFRDVQEKLKTLYETKLLPLEEKYSFHAFHSPPIGPQYFFTNPMVMLIGQYSTGKTTLLHYIIGKDFPGMRIGPEPTTDKFIILMKNNRDVVIPGNVLISDPTKHFQALSKFGLNFLNKLQCSLLDSPVLDSITFIDTPGILSGEKQRVQRGYDFEKVLEWFSENADRIILLFDSHKLDISDEFRRSIESLKGNEDKIRIVLNKADLLDQHSLIRVYGALMWSLGKILQTPEVVRVFIGSFWSNAMFNDTNRRLFEQEENELFQELQSLPKNSIMRKINDLNKRAKLALVHAYIMGTLYEKMPTFFGKEDTKNKLISELNEVYSTIQTKFELHPGDFPDIEKFKENLKIMDFRKLQKLNMGLIEKVEEMQTSDMAELLKLFPEEELTEATGGIFMDDASPYRTSGEDGVYEGSTEPGWIVETQIPDYSTIFHSLQPFDGKLRSAAKKELEKTRLPRSTLAKIWKLADIDNDGYLNEKEFGLALYLAKLKTNGNDIPDVLPQHLIPPNMRK</sequence>
<evidence type="ECO:0000256" key="8">
    <source>
        <dbReference type="ARBA" id="ARBA00022837"/>
    </source>
</evidence>
<evidence type="ECO:0000256" key="10">
    <source>
        <dbReference type="ARBA" id="ARBA00023136"/>
    </source>
</evidence>
<evidence type="ECO:0000259" key="13">
    <source>
        <dbReference type="PROSITE" id="PS51718"/>
    </source>
</evidence>
<dbReference type="PROSITE" id="PS00018">
    <property type="entry name" value="EF_HAND_1"/>
    <property type="match status" value="1"/>
</dbReference>
<evidence type="ECO:0000256" key="6">
    <source>
        <dbReference type="ARBA" id="ARBA00022741"/>
    </source>
</evidence>
<dbReference type="InterPro" id="IPR045063">
    <property type="entry name" value="Dynamin_N"/>
</dbReference>
<dbReference type="Pfam" id="PF12763">
    <property type="entry name" value="EH"/>
    <property type="match status" value="1"/>
</dbReference>
<dbReference type="InterPro" id="IPR002048">
    <property type="entry name" value="EF_hand_dom"/>
</dbReference>
<dbReference type="GO" id="GO:0005525">
    <property type="term" value="F:GTP binding"/>
    <property type="evidence" value="ECO:0007669"/>
    <property type="project" value="InterPro"/>
</dbReference>
<keyword evidence="4" id="KW-0597">Phosphoprotein</keyword>
<dbReference type="CDD" id="cd09913">
    <property type="entry name" value="EHD"/>
    <property type="match status" value="1"/>
</dbReference>
<dbReference type="Gene3D" id="1.10.238.10">
    <property type="entry name" value="EF-hand"/>
    <property type="match status" value="1"/>
</dbReference>
<dbReference type="Pfam" id="PF16880">
    <property type="entry name" value="EHD_N"/>
    <property type="match status" value="1"/>
</dbReference>
<reference evidence="14" key="1">
    <citation type="journal article" date="2013" name="PLoS ONE">
        <title>Gene expression in gut symbiotic organ of stinkbug affected by extracellular bacterial symbiont.</title>
        <authorList>
            <person name="Futahashi R."/>
            <person name="Tanaka K."/>
            <person name="Tanahashi M."/>
            <person name="Nikoh N."/>
            <person name="Kikuchi Y."/>
            <person name="Lee B.L."/>
            <person name="Fukatsu T."/>
        </authorList>
    </citation>
    <scope>NUCLEOTIDE SEQUENCE</scope>
    <source>
        <tissue evidence="14">Midgut</tissue>
    </source>
</reference>
<dbReference type="GO" id="GO:0005886">
    <property type="term" value="C:plasma membrane"/>
    <property type="evidence" value="ECO:0007669"/>
    <property type="project" value="UniProtKB-SubCell"/>
</dbReference>
<feature type="domain" description="EF-hand" evidence="12">
    <location>
        <begin position="478"/>
        <end position="513"/>
    </location>
</feature>
<dbReference type="PROSITE" id="PS50222">
    <property type="entry name" value="EF_HAND_2"/>
    <property type="match status" value="1"/>
</dbReference>
<evidence type="ECO:0000259" key="12">
    <source>
        <dbReference type="PROSITE" id="PS50222"/>
    </source>
</evidence>
<dbReference type="PROSITE" id="PS50031">
    <property type="entry name" value="EH"/>
    <property type="match status" value="1"/>
</dbReference>
<dbReference type="Pfam" id="PF00350">
    <property type="entry name" value="Dynamin_N"/>
    <property type="match status" value="1"/>
</dbReference>
<dbReference type="SUPFAM" id="SSF52540">
    <property type="entry name" value="P-loop containing nucleoside triphosphate hydrolases"/>
    <property type="match status" value="1"/>
</dbReference>
<dbReference type="Gene3D" id="1.10.268.20">
    <property type="match status" value="1"/>
</dbReference>
<evidence type="ECO:0000256" key="9">
    <source>
        <dbReference type="ARBA" id="ARBA00022840"/>
    </source>
</evidence>
<evidence type="ECO:0000256" key="5">
    <source>
        <dbReference type="ARBA" id="ARBA00022723"/>
    </source>
</evidence>
<dbReference type="InterPro" id="IPR011992">
    <property type="entry name" value="EF-hand-dom_pair"/>
</dbReference>
<evidence type="ECO:0000256" key="2">
    <source>
        <dbReference type="ARBA" id="ARBA00004413"/>
    </source>
</evidence>
<dbReference type="CDD" id="cd00052">
    <property type="entry name" value="EH"/>
    <property type="match status" value="1"/>
</dbReference>
<dbReference type="FunFam" id="3.40.50.300:FF:000147">
    <property type="entry name" value="EH domain-containing protein 1"/>
    <property type="match status" value="1"/>
</dbReference>
<dbReference type="InterPro" id="IPR031692">
    <property type="entry name" value="EHD_N"/>
</dbReference>
<evidence type="ECO:0000259" key="11">
    <source>
        <dbReference type="PROSITE" id="PS50031"/>
    </source>
</evidence>
<comment type="subcellular location">
    <subcellularLocation>
        <location evidence="2">Cell membrane</location>
        <topology evidence="2">Peripheral membrane protein</topology>
        <orientation evidence="2">Cytoplasmic side</orientation>
    </subcellularLocation>
    <subcellularLocation>
        <location evidence="1">Endosome membrane</location>
        <topology evidence="1">Peripheral membrane protein</topology>
        <orientation evidence="1">Cytoplasmic side</orientation>
    </subcellularLocation>
</comment>
<dbReference type="InterPro" id="IPR027417">
    <property type="entry name" value="P-loop_NTPase"/>
</dbReference>
<evidence type="ECO:0000256" key="4">
    <source>
        <dbReference type="ARBA" id="ARBA00022553"/>
    </source>
</evidence>
<keyword evidence="9" id="KW-0067">ATP-binding</keyword>
<dbReference type="SUPFAM" id="SSF47473">
    <property type="entry name" value="EF-hand"/>
    <property type="match status" value="1"/>
</dbReference>
<dbReference type="GO" id="GO:0005509">
    <property type="term" value="F:calcium ion binding"/>
    <property type="evidence" value="ECO:0007669"/>
    <property type="project" value="InterPro"/>
</dbReference>
<keyword evidence="8" id="KW-0106">Calcium</keyword>
<dbReference type="InterPro" id="IPR018247">
    <property type="entry name" value="EF_Hand_1_Ca_BS"/>
</dbReference>